<dbReference type="Proteomes" id="UP000010798">
    <property type="component" value="Chromosome"/>
</dbReference>
<dbReference type="OrthoDB" id="290224at2"/>
<dbReference type="AlphaFoldDB" id="L0DLV7"/>
<reference evidence="3 4" key="1">
    <citation type="submission" date="2012-02" db="EMBL/GenBank/DDBJ databases">
        <title>Complete sequence of chromosome of Singulisphaera acidiphila DSM 18658.</title>
        <authorList>
            <consortium name="US DOE Joint Genome Institute (JGI-PGF)"/>
            <person name="Lucas S."/>
            <person name="Copeland A."/>
            <person name="Lapidus A."/>
            <person name="Glavina del Rio T."/>
            <person name="Dalin E."/>
            <person name="Tice H."/>
            <person name="Bruce D."/>
            <person name="Goodwin L."/>
            <person name="Pitluck S."/>
            <person name="Peters L."/>
            <person name="Ovchinnikova G."/>
            <person name="Chertkov O."/>
            <person name="Kyrpides N."/>
            <person name="Mavromatis K."/>
            <person name="Ivanova N."/>
            <person name="Brettin T."/>
            <person name="Detter J.C."/>
            <person name="Han C."/>
            <person name="Larimer F."/>
            <person name="Land M."/>
            <person name="Hauser L."/>
            <person name="Markowitz V."/>
            <person name="Cheng J.-F."/>
            <person name="Hugenholtz P."/>
            <person name="Woyke T."/>
            <person name="Wu D."/>
            <person name="Tindall B."/>
            <person name="Pomrenke H."/>
            <person name="Brambilla E."/>
            <person name="Klenk H.-P."/>
            <person name="Eisen J.A."/>
        </authorList>
    </citation>
    <scope>NUCLEOTIDE SEQUENCE [LARGE SCALE GENOMIC DNA]</scope>
    <source>
        <strain evidence="4">ATCC BAA-1392 / DSM 18658 / VKM B-2454 / MOB10</strain>
    </source>
</reference>
<protein>
    <recommendedName>
        <fullName evidence="2">UPF0235 protein Sinac_5674</fullName>
    </recommendedName>
</protein>
<comment type="similarity">
    <text evidence="1 2">Belongs to the UPF0235 family.</text>
</comment>
<gene>
    <name evidence="3" type="ordered locus">Sinac_5674</name>
</gene>
<dbReference type="HOGENOM" id="CLU_130694_6_0_0"/>
<dbReference type="InterPro" id="IPR036591">
    <property type="entry name" value="YggU-like_sf"/>
</dbReference>
<dbReference type="PANTHER" id="PTHR13420:SF7">
    <property type="entry name" value="UPF0235 PROTEIN C15ORF40"/>
    <property type="match status" value="1"/>
</dbReference>
<dbReference type="NCBIfam" id="TIGR00251">
    <property type="entry name" value="DUF167 family protein"/>
    <property type="match status" value="1"/>
</dbReference>
<dbReference type="InterPro" id="IPR003746">
    <property type="entry name" value="DUF167"/>
</dbReference>
<dbReference type="RefSeq" id="WP_015248903.1">
    <property type="nucleotide sequence ID" value="NC_019892.1"/>
</dbReference>
<evidence type="ECO:0000313" key="4">
    <source>
        <dbReference type="Proteomes" id="UP000010798"/>
    </source>
</evidence>
<dbReference type="PANTHER" id="PTHR13420">
    <property type="entry name" value="UPF0235 PROTEIN C15ORF40"/>
    <property type="match status" value="1"/>
</dbReference>
<dbReference type="EMBL" id="CP003364">
    <property type="protein sequence ID" value="AGA29805.1"/>
    <property type="molecule type" value="Genomic_DNA"/>
</dbReference>
<dbReference type="KEGG" id="saci:Sinac_5674"/>
<keyword evidence="4" id="KW-1185">Reference proteome</keyword>
<dbReference type="STRING" id="886293.Sinac_5674"/>
<organism evidence="3 4">
    <name type="scientific">Singulisphaera acidiphila (strain ATCC BAA-1392 / DSM 18658 / VKM B-2454 / MOB10)</name>
    <dbReference type="NCBI Taxonomy" id="886293"/>
    <lineage>
        <taxon>Bacteria</taxon>
        <taxon>Pseudomonadati</taxon>
        <taxon>Planctomycetota</taxon>
        <taxon>Planctomycetia</taxon>
        <taxon>Isosphaerales</taxon>
        <taxon>Isosphaeraceae</taxon>
        <taxon>Singulisphaera</taxon>
    </lineage>
</organism>
<name>L0DLV7_SINAD</name>
<dbReference type="GO" id="GO:0005737">
    <property type="term" value="C:cytoplasm"/>
    <property type="evidence" value="ECO:0007669"/>
    <property type="project" value="TreeGrafter"/>
</dbReference>
<dbReference type="HAMAP" id="MF_00634">
    <property type="entry name" value="UPF0235"/>
    <property type="match status" value="1"/>
</dbReference>
<evidence type="ECO:0000313" key="3">
    <source>
        <dbReference type="EMBL" id="AGA29805.1"/>
    </source>
</evidence>
<dbReference type="SUPFAM" id="SSF69786">
    <property type="entry name" value="YggU-like"/>
    <property type="match status" value="1"/>
</dbReference>
<evidence type="ECO:0000256" key="1">
    <source>
        <dbReference type="ARBA" id="ARBA00010364"/>
    </source>
</evidence>
<dbReference type="Gene3D" id="3.30.1200.10">
    <property type="entry name" value="YggU-like"/>
    <property type="match status" value="1"/>
</dbReference>
<evidence type="ECO:0000256" key="2">
    <source>
        <dbReference type="HAMAP-Rule" id="MF_00634"/>
    </source>
</evidence>
<dbReference type="Pfam" id="PF02594">
    <property type="entry name" value="DUF167"/>
    <property type="match status" value="1"/>
</dbReference>
<sequence length="103" mass="11008">MIELTDHPRGTVLPVRARPGARKDAILGEHAGALRVAVATKPEAGKANVAIQGVLAQALGFKASQIDLLSGQTSREKRFLIVGETPEEVRSRLDTLMKVQGLN</sequence>
<dbReference type="SMART" id="SM01152">
    <property type="entry name" value="DUF167"/>
    <property type="match status" value="1"/>
</dbReference>
<dbReference type="eggNOG" id="COG1872">
    <property type="taxonomic scope" value="Bacteria"/>
</dbReference>
<accession>L0DLV7</accession>
<proteinExistence type="inferred from homology"/>